<organism evidence="7 8">
    <name type="scientific">Guyanagaster necrorhizus</name>
    <dbReference type="NCBI Taxonomy" id="856835"/>
    <lineage>
        <taxon>Eukaryota</taxon>
        <taxon>Fungi</taxon>
        <taxon>Dikarya</taxon>
        <taxon>Basidiomycota</taxon>
        <taxon>Agaricomycotina</taxon>
        <taxon>Agaricomycetes</taxon>
        <taxon>Agaricomycetidae</taxon>
        <taxon>Agaricales</taxon>
        <taxon>Marasmiineae</taxon>
        <taxon>Physalacriaceae</taxon>
        <taxon>Guyanagaster</taxon>
    </lineage>
</organism>
<dbReference type="AlphaFoldDB" id="A0A9P8AY46"/>
<feature type="domain" description="RING-type" evidence="6">
    <location>
        <begin position="230"/>
        <end position="277"/>
    </location>
</feature>
<dbReference type="PANTHER" id="PTHR15710">
    <property type="entry name" value="E3 UBIQUITIN-PROTEIN LIGASE PRAJA"/>
    <property type="match status" value="1"/>
</dbReference>
<gene>
    <name evidence="7" type="ORF">BT62DRAFT_1071414</name>
</gene>
<evidence type="ECO:0000256" key="5">
    <source>
        <dbReference type="SAM" id="MobiDB-lite"/>
    </source>
</evidence>
<evidence type="ECO:0000256" key="3">
    <source>
        <dbReference type="ARBA" id="ARBA00022833"/>
    </source>
</evidence>
<dbReference type="InterPro" id="IPR013083">
    <property type="entry name" value="Znf_RING/FYVE/PHD"/>
</dbReference>
<accession>A0A9P8AY46</accession>
<dbReference type="PROSITE" id="PS50089">
    <property type="entry name" value="ZF_RING_2"/>
    <property type="match status" value="1"/>
</dbReference>
<dbReference type="SMART" id="SM00184">
    <property type="entry name" value="RING"/>
    <property type="match status" value="1"/>
</dbReference>
<reference evidence="7" key="1">
    <citation type="submission" date="2020-11" db="EMBL/GenBank/DDBJ databases">
        <title>Adaptations for nitrogen fixation in a non-lichenized fungal sporocarp promotes dispersal by wood-feeding termites.</title>
        <authorList>
            <consortium name="DOE Joint Genome Institute"/>
            <person name="Koch R.A."/>
            <person name="Yoon G."/>
            <person name="Arayal U."/>
            <person name="Lail K."/>
            <person name="Amirebrahimi M."/>
            <person name="Labutti K."/>
            <person name="Lipzen A."/>
            <person name="Riley R."/>
            <person name="Barry K."/>
            <person name="Henrissat B."/>
            <person name="Grigoriev I.V."/>
            <person name="Herr J.R."/>
            <person name="Aime M.C."/>
        </authorList>
    </citation>
    <scope>NUCLEOTIDE SEQUENCE</scope>
    <source>
        <strain evidence="7">MCA 3950</strain>
    </source>
</reference>
<dbReference type="SUPFAM" id="SSF57850">
    <property type="entry name" value="RING/U-box"/>
    <property type="match status" value="1"/>
</dbReference>
<protein>
    <recommendedName>
        <fullName evidence="6">RING-type domain-containing protein</fullName>
    </recommendedName>
</protein>
<keyword evidence="3" id="KW-0862">Zinc</keyword>
<evidence type="ECO:0000259" key="6">
    <source>
        <dbReference type="PROSITE" id="PS50089"/>
    </source>
</evidence>
<proteinExistence type="predicted"/>
<feature type="compositionally biased region" description="Low complexity" evidence="5">
    <location>
        <begin position="305"/>
        <end position="317"/>
    </location>
</feature>
<dbReference type="Pfam" id="PF13639">
    <property type="entry name" value="zf-RING_2"/>
    <property type="match status" value="1"/>
</dbReference>
<dbReference type="OrthoDB" id="8062037at2759"/>
<sequence>MSQREPLWYCHECGAETRPLMIPDPACASCHGSFVEKMDNPSDDPRGFGHPLDTEDLGSDVYIPALQSLFGISPSRNFEREHRGSLGGHPETGSAPSVTFSIRNDNGVRTYTFGGSNTLGGRPPTMSEFNRRGPGADRLDPGINGSLMAQYLMTLLGGPTGSLNEIFARGFGAENGRMGDYVFNQEALDQIITQLMESNAHHPVPATEAIMEKLPREVLEIGSPTLQKDCAVCKEQFSLETEDPEEQVVVSLPCTHPFHESCIMPWLKSSGTCPVCRHQLIPQPEHHSQPGPSQNTSGNDRRSPSSRSRSPGGDPSGFLQSLFGSSMRFDRSSTGGNSSSSLAPPDQRNNTSSRGGNHVPGGWDDLD</sequence>
<evidence type="ECO:0000256" key="4">
    <source>
        <dbReference type="PROSITE-ProRule" id="PRU00175"/>
    </source>
</evidence>
<evidence type="ECO:0000256" key="2">
    <source>
        <dbReference type="ARBA" id="ARBA00022771"/>
    </source>
</evidence>
<dbReference type="GO" id="GO:0008270">
    <property type="term" value="F:zinc ion binding"/>
    <property type="evidence" value="ECO:0007669"/>
    <property type="project" value="UniProtKB-KW"/>
</dbReference>
<feature type="compositionally biased region" description="Low complexity" evidence="5">
    <location>
        <begin position="332"/>
        <end position="341"/>
    </location>
</feature>
<dbReference type="GeneID" id="66101046"/>
<keyword evidence="2 4" id="KW-0863">Zinc-finger</keyword>
<evidence type="ECO:0000256" key="1">
    <source>
        <dbReference type="ARBA" id="ARBA00022723"/>
    </source>
</evidence>
<evidence type="ECO:0000313" key="8">
    <source>
        <dbReference type="Proteomes" id="UP000812287"/>
    </source>
</evidence>
<name>A0A9P8AY46_9AGAR</name>
<dbReference type="Gene3D" id="3.30.40.10">
    <property type="entry name" value="Zinc/RING finger domain, C3HC4 (zinc finger)"/>
    <property type="match status" value="1"/>
</dbReference>
<dbReference type="InterPro" id="IPR001841">
    <property type="entry name" value="Znf_RING"/>
</dbReference>
<dbReference type="EMBL" id="MU250524">
    <property type="protein sequence ID" value="KAG7452253.1"/>
    <property type="molecule type" value="Genomic_DNA"/>
</dbReference>
<comment type="caution">
    <text evidence="7">The sequence shown here is derived from an EMBL/GenBank/DDBJ whole genome shotgun (WGS) entry which is preliminary data.</text>
</comment>
<keyword evidence="8" id="KW-1185">Reference proteome</keyword>
<evidence type="ECO:0000313" key="7">
    <source>
        <dbReference type="EMBL" id="KAG7452253.1"/>
    </source>
</evidence>
<feature type="region of interest" description="Disordered" evidence="5">
    <location>
        <begin position="283"/>
        <end position="367"/>
    </location>
</feature>
<keyword evidence="1" id="KW-0479">Metal-binding</keyword>
<dbReference type="RefSeq" id="XP_043045753.1">
    <property type="nucleotide sequence ID" value="XM_043178752.1"/>
</dbReference>
<dbReference type="Proteomes" id="UP000812287">
    <property type="component" value="Unassembled WGS sequence"/>
</dbReference>
<feature type="region of interest" description="Disordered" evidence="5">
    <location>
        <begin position="79"/>
        <end position="98"/>
    </location>
</feature>